<dbReference type="InterPro" id="IPR012340">
    <property type="entry name" value="NA-bd_OB-fold"/>
</dbReference>
<dbReference type="InterPro" id="IPR000424">
    <property type="entry name" value="Primosome_PriB/ssb"/>
</dbReference>
<dbReference type="SUPFAM" id="SSF50249">
    <property type="entry name" value="Nucleic acid-binding proteins"/>
    <property type="match status" value="1"/>
</dbReference>
<dbReference type="NCBIfam" id="TIGR00621">
    <property type="entry name" value="ssb"/>
    <property type="match status" value="1"/>
</dbReference>
<dbReference type="PROSITE" id="PS50935">
    <property type="entry name" value="SSB"/>
    <property type="match status" value="1"/>
</dbReference>
<dbReference type="Proteomes" id="UP000229340">
    <property type="component" value="Plasmid pNP7-1"/>
</dbReference>
<organism evidence="4 5">
    <name type="scientific">Faucicola osloensis</name>
    <name type="common">Moraxella osloensis</name>
    <dbReference type="NCBI Taxonomy" id="34062"/>
    <lineage>
        <taxon>Bacteria</taxon>
        <taxon>Pseudomonadati</taxon>
        <taxon>Pseudomonadota</taxon>
        <taxon>Gammaproteobacteria</taxon>
        <taxon>Moraxellales</taxon>
        <taxon>Moraxellaceae</taxon>
        <taxon>Faucicola</taxon>
    </lineage>
</organism>
<dbReference type="HAMAP" id="MF_00984">
    <property type="entry name" value="SSB"/>
    <property type="match status" value="1"/>
</dbReference>
<sequence length="164" mass="18157">MKGVNKVILIGNLGADPDVRQLPSGGVCATISMATTKTWTDKTTQEKKERTEWHRVVLFNRLAEIAQNYLKKGAGVFIEGELRNRKYTDSNNIERYVTEIYGDSLQMLGSSGGGRPNIPFPDQDEYASQPVANSQPMVQANQQPMVQQDDGIPEAFLVKAKAKV</sequence>
<dbReference type="CDD" id="cd04496">
    <property type="entry name" value="SSB_OBF"/>
    <property type="match status" value="1"/>
</dbReference>
<comment type="caution">
    <text evidence="2">Lacks conserved residue(s) required for the propagation of feature annotation.</text>
</comment>
<dbReference type="Pfam" id="PF00436">
    <property type="entry name" value="SSB"/>
    <property type="match status" value="1"/>
</dbReference>
<keyword evidence="4" id="KW-0614">Plasmid</keyword>
<dbReference type="InterPro" id="IPR011344">
    <property type="entry name" value="ssDNA-bd"/>
</dbReference>
<dbReference type="AlphaFoldDB" id="A0A2D2LXU4"/>
<dbReference type="GO" id="GO:0003697">
    <property type="term" value="F:single-stranded DNA binding"/>
    <property type="evidence" value="ECO:0007669"/>
    <property type="project" value="UniProtKB-UniRule"/>
</dbReference>
<evidence type="ECO:0000256" key="2">
    <source>
        <dbReference type="HAMAP-Rule" id="MF_00984"/>
    </source>
</evidence>
<dbReference type="PANTHER" id="PTHR10302">
    <property type="entry name" value="SINGLE-STRANDED DNA-BINDING PROTEIN"/>
    <property type="match status" value="1"/>
</dbReference>
<comment type="subunit">
    <text evidence="2">Homotetramer.</text>
</comment>
<evidence type="ECO:0000256" key="3">
    <source>
        <dbReference type="PIRNR" id="PIRNR002070"/>
    </source>
</evidence>
<keyword evidence="1 2" id="KW-0238">DNA-binding</keyword>
<dbReference type="GO" id="GO:0006260">
    <property type="term" value="P:DNA replication"/>
    <property type="evidence" value="ECO:0007669"/>
    <property type="project" value="InterPro"/>
</dbReference>
<dbReference type="PANTHER" id="PTHR10302:SF27">
    <property type="entry name" value="SINGLE-STRANDED DNA-BINDING PROTEIN"/>
    <property type="match status" value="1"/>
</dbReference>
<dbReference type="Gene3D" id="2.40.50.140">
    <property type="entry name" value="Nucleic acid-binding proteins"/>
    <property type="match status" value="1"/>
</dbReference>
<accession>A0A2D2LXU4</accession>
<evidence type="ECO:0000313" key="4">
    <source>
        <dbReference type="EMBL" id="ATR79780.1"/>
    </source>
</evidence>
<evidence type="ECO:0000256" key="1">
    <source>
        <dbReference type="ARBA" id="ARBA00023125"/>
    </source>
</evidence>
<dbReference type="PIRSF" id="PIRSF002070">
    <property type="entry name" value="SSB"/>
    <property type="match status" value="1"/>
</dbReference>
<proteinExistence type="inferred from homology"/>
<feature type="DNA-binding region" evidence="2">
    <location>
        <begin position="53"/>
        <end position="59"/>
    </location>
</feature>
<dbReference type="EMBL" id="CP024444">
    <property type="protein sequence ID" value="ATR79780.1"/>
    <property type="molecule type" value="Genomic_DNA"/>
</dbReference>
<geneLocation type="plasmid" evidence="5">
    <name>pnp7-1</name>
</geneLocation>
<reference evidence="5" key="1">
    <citation type="submission" date="2017-10" db="EMBL/GenBank/DDBJ databases">
        <title>Complete genome sequence of Moraxella osloensis NP7 isolated from human skin.</title>
        <authorList>
            <person name="Lee K."/>
            <person name="Lim J.Y."/>
            <person name="Hwang I."/>
        </authorList>
    </citation>
    <scope>NUCLEOTIDE SEQUENCE [LARGE SCALE GENOMIC DNA]</scope>
    <source>
        <strain evidence="5">NP7</strain>
        <plasmid evidence="5">pnp7-1</plasmid>
    </source>
</reference>
<protein>
    <recommendedName>
        <fullName evidence="2 3">Single-stranded DNA-binding protein</fullName>
        <shortName evidence="2">SSB</shortName>
    </recommendedName>
</protein>
<dbReference type="GO" id="GO:0009295">
    <property type="term" value="C:nucleoid"/>
    <property type="evidence" value="ECO:0007669"/>
    <property type="project" value="TreeGrafter"/>
</dbReference>
<evidence type="ECO:0000313" key="5">
    <source>
        <dbReference type="Proteomes" id="UP000229340"/>
    </source>
</evidence>
<dbReference type="RefSeq" id="WP_100271123.1">
    <property type="nucleotide sequence ID" value="NZ_CP024444.1"/>
</dbReference>
<gene>
    <name evidence="4" type="ORF">NP7_10475</name>
</gene>
<name>A0A2D2LXU4_FAUOS</name>